<organism evidence="2 3">
    <name type="scientific">Bisbaumannia pacifica</name>
    <dbReference type="NCBI Taxonomy" id="77098"/>
    <lineage>
        <taxon>Bacteria</taxon>
        <taxon>Pseudomonadati</taxon>
        <taxon>Pseudomonadota</taxon>
        <taxon>Gammaproteobacteria</taxon>
        <taxon>Oceanospirillales</taxon>
        <taxon>Halomonadaceae</taxon>
        <taxon>Bisbaumannia</taxon>
    </lineage>
</organism>
<evidence type="ECO:0000259" key="1">
    <source>
        <dbReference type="Pfam" id="PF18754"/>
    </source>
</evidence>
<gene>
    <name evidence="2" type="ORF">HPA02_12360</name>
</gene>
<dbReference type="OrthoDB" id="9772090at2"/>
<comment type="caution">
    <text evidence="2">The sequence shown here is derived from an EMBL/GenBank/DDBJ whole genome shotgun (WGS) entry which is preliminary data.</text>
</comment>
<dbReference type="AlphaFoldDB" id="A0A510X696"/>
<keyword evidence="3" id="KW-1185">Reference proteome</keyword>
<proteinExistence type="predicted"/>
<sequence length="289" mass="31830">MKLILSRKGFDSAAGGVPSPILPDGRLLALPIPDAASTIRYGDIAVDGAPLASLVTPLTRGKVGPEGGAHLDPDLIADMLPRAPGWRPIFGQSGQAQGHLRNQGVGPGDLFLFFGLFRWVERHATSWRWVPGTRPCHAIWGWLQVESVVAVDQARGDDYAWAHYHPHFRRRPDPNNVLYLARRRLALPGLDAALPGAGTFAGLTPERRLTAPEADRVSQWRLPAWCYPGDGRPPLSYHANRQRWRQHAAHTELSAAARGQEFVLDGDAYPEAWPWAGELIRAKTTTRHS</sequence>
<evidence type="ECO:0000313" key="2">
    <source>
        <dbReference type="EMBL" id="GEK46953.1"/>
    </source>
</evidence>
<name>A0A510X696_9GAMM</name>
<accession>A0A510X696</accession>
<evidence type="ECO:0000313" key="3">
    <source>
        <dbReference type="Proteomes" id="UP000321275"/>
    </source>
</evidence>
<dbReference type="EMBL" id="BJUK01000010">
    <property type="protein sequence ID" value="GEK46953.1"/>
    <property type="molecule type" value="Genomic_DNA"/>
</dbReference>
<feature type="domain" description="Nucleotide modification associated" evidence="1">
    <location>
        <begin position="2"/>
        <end position="265"/>
    </location>
</feature>
<dbReference type="Pfam" id="PF18754">
    <property type="entry name" value="Nmad3"/>
    <property type="match status" value="1"/>
</dbReference>
<reference evidence="2 3" key="1">
    <citation type="submission" date="2019-07" db="EMBL/GenBank/DDBJ databases">
        <title>Whole genome shotgun sequence of Halomonas pacifica NBRC 102220.</title>
        <authorList>
            <person name="Hosoyama A."/>
            <person name="Uohara A."/>
            <person name="Ohji S."/>
            <person name="Ichikawa N."/>
        </authorList>
    </citation>
    <scope>NUCLEOTIDE SEQUENCE [LARGE SCALE GENOMIC DNA]</scope>
    <source>
        <strain evidence="2 3">NBRC 102220</strain>
    </source>
</reference>
<dbReference type="InterPro" id="IPR041135">
    <property type="entry name" value="Nmad3"/>
</dbReference>
<dbReference type="Proteomes" id="UP000321275">
    <property type="component" value="Unassembled WGS sequence"/>
</dbReference>
<dbReference type="RefSeq" id="WP_146802218.1">
    <property type="nucleotide sequence ID" value="NZ_BJUK01000010.1"/>
</dbReference>
<protein>
    <recommendedName>
        <fullName evidence="1">Nucleotide modification associated domain-containing protein</fullName>
    </recommendedName>
</protein>